<evidence type="ECO:0000313" key="7">
    <source>
        <dbReference type="Proteomes" id="UP000734854"/>
    </source>
</evidence>
<feature type="region of interest" description="Disordered" evidence="4">
    <location>
        <begin position="156"/>
        <end position="181"/>
    </location>
</feature>
<evidence type="ECO:0000256" key="2">
    <source>
        <dbReference type="ARBA" id="ARBA00022640"/>
    </source>
</evidence>
<name>A0A8J5FS72_ZINOF</name>
<keyword evidence="3" id="KW-0809">Transit peptide</keyword>
<dbReference type="Pfam" id="PF10604">
    <property type="entry name" value="Polyketide_cyc2"/>
    <property type="match status" value="1"/>
</dbReference>
<keyword evidence="7" id="KW-1185">Reference proteome</keyword>
<dbReference type="Proteomes" id="UP000734854">
    <property type="component" value="Unassembled WGS sequence"/>
</dbReference>
<sequence length="536" mass="59236">MHVTSSEVQFKEGIFQPPEISSSLDLPETVDIFGQKINLKPVQQTLNPIQEAAANITRSISGQPPLKFPLPGNRAASWLLKTYLNQDFRISRMGVCLLSSQKRKVLCWISYHKALKWSNLPKIKSPESAALFPPSIPTNHRLSLPQLQFLRADSSMEGDDGAPLRSPAEAPGSEEDEIPAGLTADEYSDLRPRVESHHRYRVGPAPCSSLLAQRIHAPADTVWSVVRCFDRPQVYKHFIRSCAIKGGGEIRPGCLREVSVISGLPASTSTERLDVLDEAARVTGFTIVGGEHRLRNYRSVTTVDEVRPKGGGAPWAVVLESYVVDVPEGNTEEDTRLFADTVVRVNLQKLASLTEAIAAEEAAAAAAPQPSARRLPGCIEFVALDISGKNYLSWILDAEIHLDAMGLGDTIKDGNKESLQNRAKAMIFIRHHLHEALKIEYLTIKDPLELWNNLKERCGMKGHWSRTCRTPKYFIDLYQASLKGKAKDIETNVVFQDNNTIVGPSMTTHLDVSDFFVDPDGGIDNLTGNEDIYGNV</sequence>
<accession>A0A8J5FS72</accession>
<evidence type="ECO:0000256" key="1">
    <source>
        <dbReference type="ARBA" id="ARBA00004474"/>
    </source>
</evidence>
<organism evidence="6 7">
    <name type="scientific">Zingiber officinale</name>
    <name type="common">Ginger</name>
    <name type="synonym">Amomum zingiber</name>
    <dbReference type="NCBI Taxonomy" id="94328"/>
    <lineage>
        <taxon>Eukaryota</taxon>
        <taxon>Viridiplantae</taxon>
        <taxon>Streptophyta</taxon>
        <taxon>Embryophyta</taxon>
        <taxon>Tracheophyta</taxon>
        <taxon>Spermatophyta</taxon>
        <taxon>Magnoliopsida</taxon>
        <taxon>Liliopsida</taxon>
        <taxon>Zingiberales</taxon>
        <taxon>Zingiberaceae</taxon>
        <taxon>Zingiber</taxon>
    </lineage>
</organism>
<dbReference type="PANTHER" id="PTHR33325:SF11">
    <property type="entry name" value="COLD SHOCK DOMAIN-CONTAINING PROTEIN 4-LIKE"/>
    <property type="match status" value="1"/>
</dbReference>
<protein>
    <recommendedName>
        <fullName evidence="5">Plastid lipid-associated protein/fibrillin conserved domain-containing protein</fullName>
    </recommendedName>
</protein>
<feature type="domain" description="Plastid lipid-associated protein/fibrillin conserved" evidence="5">
    <location>
        <begin position="7"/>
        <end position="92"/>
    </location>
</feature>
<proteinExistence type="predicted"/>
<comment type="caution">
    <text evidence="6">The sequence shown here is derived from an EMBL/GenBank/DDBJ whole genome shotgun (WGS) entry which is preliminary data.</text>
</comment>
<dbReference type="SUPFAM" id="SSF55961">
    <property type="entry name" value="Bet v1-like"/>
    <property type="match status" value="1"/>
</dbReference>
<evidence type="ECO:0000256" key="3">
    <source>
        <dbReference type="ARBA" id="ARBA00022946"/>
    </source>
</evidence>
<dbReference type="GO" id="GO:0009536">
    <property type="term" value="C:plastid"/>
    <property type="evidence" value="ECO:0007669"/>
    <property type="project" value="UniProtKB-SubCell"/>
</dbReference>
<dbReference type="CDD" id="cd07821">
    <property type="entry name" value="PYR_PYL_RCAR_like"/>
    <property type="match status" value="1"/>
</dbReference>
<dbReference type="AlphaFoldDB" id="A0A8J5FS72"/>
<comment type="subcellular location">
    <subcellularLocation>
        <location evidence="1">Plastid</location>
    </subcellularLocation>
</comment>
<dbReference type="InterPro" id="IPR019587">
    <property type="entry name" value="Polyketide_cyclase/dehydratase"/>
</dbReference>
<keyword evidence="2" id="KW-0934">Plastid</keyword>
<dbReference type="PANTHER" id="PTHR33325">
    <property type="entry name" value="ZINC FINGER, CCHC-TYPE-RELATED"/>
    <property type="match status" value="1"/>
</dbReference>
<dbReference type="Pfam" id="PF04755">
    <property type="entry name" value="PAP_fibrillin"/>
    <property type="match status" value="1"/>
</dbReference>
<evidence type="ECO:0000313" key="6">
    <source>
        <dbReference type="EMBL" id="KAG6492879.1"/>
    </source>
</evidence>
<dbReference type="InterPro" id="IPR023393">
    <property type="entry name" value="START-like_dom_sf"/>
</dbReference>
<dbReference type="Gene3D" id="3.30.530.20">
    <property type="match status" value="1"/>
</dbReference>
<dbReference type="InterPro" id="IPR006843">
    <property type="entry name" value="PAP/fibrillin_dom"/>
</dbReference>
<evidence type="ECO:0000256" key="4">
    <source>
        <dbReference type="SAM" id="MobiDB-lite"/>
    </source>
</evidence>
<gene>
    <name evidence="6" type="ORF">ZIOFF_047847</name>
</gene>
<reference evidence="6 7" key="1">
    <citation type="submission" date="2020-08" db="EMBL/GenBank/DDBJ databases">
        <title>Plant Genome Project.</title>
        <authorList>
            <person name="Zhang R.-G."/>
        </authorList>
    </citation>
    <scope>NUCLEOTIDE SEQUENCE [LARGE SCALE GENOMIC DNA]</scope>
    <source>
        <tissue evidence="6">Rhizome</tissue>
    </source>
</reference>
<dbReference type="EMBL" id="JACMSC010000013">
    <property type="protein sequence ID" value="KAG6492879.1"/>
    <property type="molecule type" value="Genomic_DNA"/>
</dbReference>
<evidence type="ECO:0000259" key="5">
    <source>
        <dbReference type="Pfam" id="PF04755"/>
    </source>
</evidence>